<organism evidence="1 2">
    <name type="scientific">Brassica napus</name>
    <name type="common">Rape</name>
    <dbReference type="NCBI Taxonomy" id="3708"/>
    <lineage>
        <taxon>Eukaryota</taxon>
        <taxon>Viridiplantae</taxon>
        <taxon>Streptophyta</taxon>
        <taxon>Embryophyta</taxon>
        <taxon>Tracheophyta</taxon>
        <taxon>Spermatophyta</taxon>
        <taxon>Magnoliopsida</taxon>
        <taxon>eudicotyledons</taxon>
        <taxon>Gunneridae</taxon>
        <taxon>Pentapetalae</taxon>
        <taxon>rosids</taxon>
        <taxon>malvids</taxon>
        <taxon>Brassicales</taxon>
        <taxon>Brassicaceae</taxon>
        <taxon>Brassiceae</taxon>
        <taxon>Brassica</taxon>
    </lineage>
</organism>
<dbReference type="GO" id="GO:0090656">
    <property type="term" value="P:t-circle formation"/>
    <property type="evidence" value="ECO:0000318"/>
    <property type="project" value="GO_Central"/>
</dbReference>
<gene>
    <name evidence="1" type="primary">BnaC03g12950D</name>
    <name evidence="1" type="ORF">GSBRNA2T00060699001</name>
</gene>
<dbReference type="Gramene" id="CDY11869">
    <property type="protein sequence ID" value="CDY11869"/>
    <property type="gene ID" value="GSBRNA2T00060699001"/>
</dbReference>
<proteinExistence type="predicted"/>
<dbReference type="STRING" id="3708.A0A078FFX4"/>
<dbReference type="GO" id="GO:0000722">
    <property type="term" value="P:telomere maintenance via recombination"/>
    <property type="evidence" value="ECO:0000318"/>
    <property type="project" value="GO_Central"/>
</dbReference>
<reference evidence="1 2" key="1">
    <citation type="journal article" date="2014" name="Science">
        <title>Plant genetics. Early allopolyploid evolution in the post-Neolithic Brassica napus oilseed genome.</title>
        <authorList>
            <person name="Chalhoub B."/>
            <person name="Denoeud F."/>
            <person name="Liu S."/>
            <person name="Parkin I.A."/>
            <person name="Tang H."/>
            <person name="Wang X."/>
            <person name="Chiquet J."/>
            <person name="Belcram H."/>
            <person name="Tong C."/>
            <person name="Samans B."/>
            <person name="Correa M."/>
            <person name="Da Silva C."/>
            <person name="Just J."/>
            <person name="Falentin C."/>
            <person name="Koh C.S."/>
            <person name="Le Clainche I."/>
            <person name="Bernard M."/>
            <person name="Bento P."/>
            <person name="Noel B."/>
            <person name="Labadie K."/>
            <person name="Alberti A."/>
            <person name="Charles M."/>
            <person name="Arnaud D."/>
            <person name="Guo H."/>
            <person name="Daviaud C."/>
            <person name="Alamery S."/>
            <person name="Jabbari K."/>
            <person name="Zhao M."/>
            <person name="Edger P.P."/>
            <person name="Chelaifa H."/>
            <person name="Tack D."/>
            <person name="Lassalle G."/>
            <person name="Mestiri I."/>
            <person name="Schnel N."/>
            <person name="Le Paslier M.C."/>
            <person name="Fan G."/>
            <person name="Renault V."/>
            <person name="Bayer P.E."/>
            <person name="Golicz A.A."/>
            <person name="Manoli S."/>
            <person name="Lee T.H."/>
            <person name="Thi V.H."/>
            <person name="Chalabi S."/>
            <person name="Hu Q."/>
            <person name="Fan C."/>
            <person name="Tollenaere R."/>
            <person name="Lu Y."/>
            <person name="Battail C."/>
            <person name="Shen J."/>
            <person name="Sidebottom C.H."/>
            <person name="Wang X."/>
            <person name="Canaguier A."/>
            <person name="Chauveau A."/>
            <person name="Berard A."/>
            <person name="Deniot G."/>
            <person name="Guan M."/>
            <person name="Liu Z."/>
            <person name="Sun F."/>
            <person name="Lim Y.P."/>
            <person name="Lyons E."/>
            <person name="Town C.D."/>
            <person name="Bancroft I."/>
            <person name="Wang X."/>
            <person name="Meng J."/>
            <person name="Ma J."/>
            <person name="Pires J.C."/>
            <person name="King G.J."/>
            <person name="Brunel D."/>
            <person name="Delourme R."/>
            <person name="Renard M."/>
            <person name="Aury J.M."/>
            <person name="Adams K.L."/>
            <person name="Batley J."/>
            <person name="Snowdon R.J."/>
            <person name="Tost J."/>
            <person name="Edwards D."/>
            <person name="Zhou Y."/>
            <person name="Hua W."/>
            <person name="Sharpe A.G."/>
            <person name="Paterson A.H."/>
            <person name="Guan C."/>
            <person name="Wincker P."/>
        </authorList>
    </citation>
    <scope>NUCLEOTIDE SEQUENCE [LARGE SCALE GENOMIC DNA]</scope>
    <source>
        <strain evidence="2">cv. Darmor-bzh</strain>
    </source>
</reference>
<dbReference type="GO" id="GO:0071140">
    <property type="term" value="P:resolution of mitotic recombination intermediates"/>
    <property type="evidence" value="ECO:0000318"/>
    <property type="project" value="GO_Central"/>
</dbReference>
<dbReference type="InterPro" id="IPR027417">
    <property type="entry name" value="P-loop_NTPase"/>
</dbReference>
<dbReference type="Proteomes" id="UP000028999">
    <property type="component" value="Unassembled WGS sequence"/>
</dbReference>
<evidence type="ECO:0000313" key="1">
    <source>
        <dbReference type="EMBL" id="CDY11869.1"/>
    </source>
</evidence>
<accession>A0A078FFX4</accession>
<evidence type="ECO:0000313" key="2">
    <source>
        <dbReference type="Proteomes" id="UP000028999"/>
    </source>
</evidence>
<dbReference type="PANTHER" id="PTHR46487">
    <property type="entry name" value="DNA REPAIR PROTEIN XRCC3"/>
    <property type="match status" value="1"/>
</dbReference>
<dbReference type="EMBL" id="LK032015">
    <property type="protein sequence ID" value="CDY11869.1"/>
    <property type="molecule type" value="Genomic_DNA"/>
</dbReference>
<dbReference type="GO" id="GO:0033065">
    <property type="term" value="C:Rad51C-XRCC3 complex"/>
    <property type="evidence" value="ECO:0000318"/>
    <property type="project" value="GO_Central"/>
</dbReference>
<dbReference type="GO" id="GO:0005657">
    <property type="term" value="C:replication fork"/>
    <property type="evidence" value="ECO:0000318"/>
    <property type="project" value="GO_Central"/>
</dbReference>
<name>A0A078FFX4_BRANA</name>
<dbReference type="Gene3D" id="3.40.50.300">
    <property type="entry name" value="P-loop containing nucleotide triphosphate hydrolases"/>
    <property type="match status" value="1"/>
</dbReference>
<dbReference type="PANTHER" id="PTHR46487:SF2">
    <property type="entry name" value="DNA RECOMBINATION AND REPAIR PROTEIN RAD51-LIKE C-TERMINAL DOMAIN-CONTAINING PROTEIN"/>
    <property type="match status" value="1"/>
</dbReference>
<dbReference type="OMA" id="IMSSCKT"/>
<dbReference type="PaxDb" id="3708-A0A078FFX4"/>
<dbReference type="AlphaFoldDB" id="A0A078FFX4"/>
<dbReference type="GO" id="GO:0045003">
    <property type="term" value="P:double-strand break repair via synthesis-dependent strand annealing"/>
    <property type="evidence" value="ECO:0000318"/>
    <property type="project" value="GO_Central"/>
</dbReference>
<protein>
    <submittedName>
        <fullName evidence="1">BnaC03g12950D protein</fullName>
    </submittedName>
</protein>
<sequence>MKPRSLLSQSPTSLKLTTGCETLDECLRGGFPCDSLTEILSISTPSFPSRFAVSISSLDRFIYRTLASTRTTTIILAIMCLYKTSTLSEFENTPSDLRKRASCFFKISGKLKQLANKFGLAVVITNQVTDFVESSDGLSGLRIGNLRCLYSSGRRVVPALGLAWANCVNSRVFISRSDDIVCQERRDDDESGSSLVSGRARRRLDIVFSPHLPPSSCEFMITRDGICGVR</sequence>
<dbReference type="SUPFAM" id="SSF52540">
    <property type="entry name" value="P-loop containing nucleoside triphosphate hydrolases"/>
    <property type="match status" value="1"/>
</dbReference>
<keyword evidence="2" id="KW-1185">Reference proteome</keyword>